<dbReference type="EMBL" id="CAJZBQ010000011">
    <property type="protein sequence ID" value="CAG9313510.1"/>
    <property type="molecule type" value="Genomic_DNA"/>
</dbReference>
<keyword evidence="3" id="KW-1185">Reference proteome</keyword>
<dbReference type="AlphaFoldDB" id="A0AAU9INZ7"/>
<organism evidence="2 3">
    <name type="scientific">Blepharisma stoltei</name>
    <dbReference type="NCBI Taxonomy" id="1481888"/>
    <lineage>
        <taxon>Eukaryota</taxon>
        <taxon>Sar</taxon>
        <taxon>Alveolata</taxon>
        <taxon>Ciliophora</taxon>
        <taxon>Postciliodesmatophora</taxon>
        <taxon>Heterotrichea</taxon>
        <taxon>Heterotrichida</taxon>
        <taxon>Blepharismidae</taxon>
        <taxon>Blepharisma</taxon>
    </lineage>
</organism>
<sequence>MLSIDNYFNFLYFAQSIYLMGNSKSKDYSKDTFFNTTQLKLLSGHFNLLFTKGTIDHSLTQKLFEVANDPEIHPSIENYLSSKVKGKKDFEGFLKALEILIFGKNKTGGISYDVKGPVERFSNLLNISEDTQNFNEILLQHLLAIIQGDFSIIASVNPHSKSIRDFQAYIQVQFPVLANCFPNFLISRLLDKPPSLPPTLNENTHSINEALSFLYLSCPALCGIELLRLYLSKEDGLSFNRLAAGLNGYQGPMILTIKLSDSILLGAFIGDGLRDNAKYSGSMDTFLFTFYNGYRTFRPEEGEGGGNFIYFNSRIAGTTKFPKGLGFGGNVPQPARVWLDDDIDMNSYAISHCSTYPPGDLFSGAETDGKMHIVSIEVWGCGGEKAAQAQQEYRDSEAQRIQKNRQVDKAQFLDNQFDKDMLLGGTFKNAEYREKAEAE</sequence>
<proteinExistence type="predicted"/>
<dbReference type="PANTHER" id="PTHR23354">
    <property type="entry name" value="NUCLEOLAR PROTEIN 7/ESTROGEN RECEPTOR COACTIVATOR-RELATED"/>
    <property type="match status" value="1"/>
</dbReference>
<evidence type="ECO:0000313" key="3">
    <source>
        <dbReference type="Proteomes" id="UP001162131"/>
    </source>
</evidence>
<dbReference type="Proteomes" id="UP001162131">
    <property type="component" value="Unassembled WGS sequence"/>
</dbReference>
<feature type="domain" description="TLDc" evidence="1">
    <location>
        <begin position="199"/>
        <end position="382"/>
    </location>
</feature>
<reference evidence="2" key="1">
    <citation type="submission" date="2021-09" db="EMBL/GenBank/DDBJ databases">
        <authorList>
            <consortium name="AG Swart"/>
            <person name="Singh M."/>
            <person name="Singh A."/>
            <person name="Seah K."/>
            <person name="Emmerich C."/>
        </authorList>
    </citation>
    <scope>NUCLEOTIDE SEQUENCE</scope>
    <source>
        <strain evidence="2">ATCC30299</strain>
    </source>
</reference>
<accession>A0AAU9INZ7</accession>
<dbReference type="Pfam" id="PF07534">
    <property type="entry name" value="TLD"/>
    <property type="match status" value="1"/>
</dbReference>
<evidence type="ECO:0000259" key="1">
    <source>
        <dbReference type="PROSITE" id="PS51886"/>
    </source>
</evidence>
<dbReference type="SMART" id="SM00584">
    <property type="entry name" value="TLDc"/>
    <property type="match status" value="1"/>
</dbReference>
<dbReference type="InterPro" id="IPR006571">
    <property type="entry name" value="TLDc_dom"/>
</dbReference>
<gene>
    <name evidence="2" type="ORF">BSTOLATCC_MIC9326</name>
</gene>
<dbReference type="PROSITE" id="PS51886">
    <property type="entry name" value="TLDC"/>
    <property type="match status" value="1"/>
</dbReference>
<name>A0AAU9INZ7_9CILI</name>
<evidence type="ECO:0000313" key="2">
    <source>
        <dbReference type="EMBL" id="CAG9313510.1"/>
    </source>
</evidence>
<comment type="caution">
    <text evidence="2">The sequence shown here is derived from an EMBL/GenBank/DDBJ whole genome shotgun (WGS) entry which is preliminary data.</text>
</comment>
<protein>
    <recommendedName>
        <fullName evidence="1">TLDc domain-containing protein</fullName>
    </recommendedName>
</protein>